<dbReference type="PANTHER" id="PTHR46167:SF1">
    <property type="entry name" value="N-LYSINE METHYLTRANSFERASE KMT5A"/>
    <property type="match status" value="1"/>
</dbReference>
<evidence type="ECO:0000313" key="4">
    <source>
        <dbReference type="EMBL" id="CAK6966436.1"/>
    </source>
</evidence>
<dbReference type="Pfam" id="PF00856">
    <property type="entry name" value="SET"/>
    <property type="match status" value="1"/>
</dbReference>
<dbReference type="GO" id="GO:0006357">
    <property type="term" value="P:regulation of transcription by RNA polymerase II"/>
    <property type="evidence" value="ECO:0007669"/>
    <property type="project" value="TreeGrafter"/>
</dbReference>
<dbReference type="GO" id="GO:0005634">
    <property type="term" value="C:nucleus"/>
    <property type="evidence" value="ECO:0007669"/>
    <property type="project" value="TreeGrafter"/>
</dbReference>
<evidence type="ECO:0000256" key="2">
    <source>
        <dbReference type="SAM" id="SignalP"/>
    </source>
</evidence>
<feature type="signal peptide" evidence="2">
    <location>
        <begin position="1"/>
        <end position="16"/>
    </location>
</feature>
<dbReference type="PROSITE" id="PS50280">
    <property type="entry name" value="SET"/>
    <property type="match status" value="1"/>
</dbReference>
<dbReference type="InterPro" id="IPR051760">
    <property type="entry name" value="KMT5A"/>
</dbReference>
<feature type="domain" description="SET" evidence="3">
    <location>
        <begin position="1"/>
        <end position="71"/>
    </location>
</feature>
<accession>A0AAV1P7X6</accession>
<dbReference type="GO" id="GO:0043516">
    <property type="term" value="P:regulation of DNA damage response, signal transduction by p53 class mediator"/>
    <property type="evidence" value="ECO:0007669"/>
    <property type="project" value="TreeGrafter"/>
</dbReference>
<dbReference type="GO" id="GO:0005700">
    <property type="term" value="C:polytene chromosome"/>
    <property type="evidence" value="ECO:0007669"/>
    <property type="project" value="TreeGrafter"/>
</dbReference>
<dbReference type="EMBL" id="CAWUFR010000093">
    <property type="protein sequence ID" value="CAK6966436.1"/>
    <property type="molecule type" value="Genomic_DNA"/>
</dbReference>
<evidence type="ECO:0000313" key="5">
    <source>
        <dbReference type="Proteomes" id="UP001314229"/>
    </source>
</evidence>
<dbReference type="GO" id="GO:0042799">
    <property type="term" value="F:histone H4K20 methyltransferase activity"/>
    <property type="evidence" value="ECO:0007669"/>
    <property type="project" value="TreeGrafter"/>
</dbReference>
<name>A0AAV1P7X6_SCOSC</name>
<keyword evidence="5" id="KW-1185">Reference proteome</keyword>
<evidence type="ECO:0000256" key="1">
    <source>
        <dbReference type="SAM" id="MobiDB-lite"/>
    </source>
</evidence>
<sequence>MMLLTCLLMCSPMAVRIDTSRDDGSFGRLSNDEHRHPNCRMKKIDVNGNPHLCLLALNDIKDGEEITYDYGGEDCPWRTEMTSTAAESMAVDGSQHSPLTKTQKGDEGQCDSPEQVTRFSFPGSKEQTELLIQLRGENDHLFTGAKHSSAVGWRTILEKMGLGGTVEPQQAKKKWDNLKKRYKVGAGVDFFYPCKLLNTVLKIADVIDYHRLRIVNIQGQERGPAGSPLLLPGPGLSSWMRY</sequence>
<feature type="region of interest" description="Disordered" evidence="1">
    <location>
        <begin position="90"/>
        <end position="117"/>
    </location>
</feature>
<comment type="caution">
    <text evidence="4">The sequence shown here is derived from an EMBL/GenBank/DDBJ whole genome shotgun (WGS) entry which is preliminary data.</text>
</comment>
<protein>
    <submittedName>
        <fullName evidence="4">Unnamed protein product</fullName>
    </submittedName>
</protein>
<dbReference type="Proteomes" id="UP001314229">
    <property type="component" value="Unassembled WGS sequence"/>
</dbReference>
<evidence type="ECO:0000259" key="3">
    <source>
        <dbReference type="PROSITE" id="PS50280"/>
    </source>
</evidence>
<dbReference type="SUPFAM" id="SSF82199">
    <property type="entry name" value="SET domain"/>
    <property type="match status" value="1"/>
</dbReference>
<dbReference type="Gene3D" id="1.10.10.60">
    <property type="entry name" value="Homeodomain-like"/>
    <property type="match status" value="1"/>
</dbReference>
<organism evidence="4 5">
    <name type="scientific">Scomber scombrus</name>
    <name type="common">Atlantic mackerel</name>
    <name type="synonym">Scomber vernalis</name>
    <dbReference type="NCBI Taxonomy" id="13677"/>
    <lineage>
        <taxon>Eukaryota</taxon>
        <taxon>Metazoa</taxon>
        <taxon>Chordata</taxon>
        <taxon>Craniata</taxon>
        <taxon>Vertebrata</taxon>
        <taxon>Euteleostomi</taxon>
        <taxon>Actinopterygii</taxon>
        <taxon>Neopterygii</taxon>
        <taxon>Teleostei</taxon>
        <taxon>Neoteleostei</taxon>
        <taxon>Acanthomorphata</taxon>
        <taxon>Pelagiaria</taxon>
        <taxon>Scombriformes</taxon>
        <taxon>Scombridae</taxon>
        <taxon>Scomber</taxon>
    </lineage>
</organism>
<reference evidence="4 5" key="1">
    <citation type="submission" date="2024-01" db="EMBL/GenBank/DDBJ databases">
        <authorList>
            <person name="Alioto T."/>
            <person name="Alioto T."/>
            <person name="Gomez Garrido J."/>
        </authorList>
    </citation>
    <scope>NUCLEOTIDE SEQUENCE [LARGE SCALE GENOMIC DNA]</scope>
</reference>
<gene>
    <name evidence="4" type="ORF">FSCOSCO3_A015521</name>
</gene>
<dbReference type="InterPro" id="IPR001214">
    <property type="entry name" value="SET_dom"/>
</dbReference>
<dbReference type="PANTHER" id="PTHR46167">
    <property type="entry name" value="N-LYSINE METHYLTRANSFERASE KMT5A"/>
    <property type="match status" value="1"/>
</dbReference>
<dbReference type="Gene3D" id="2.170.270.10">
    <property type="entry name" value="SET domain"/>
    <property type="match status" value="1"/>
</dbReference>
<dbReference type="InterPro" id="IPR046341">
    <property type="entry name" value="SET_dom_sf"/>
</dbReference>
<proteinExistence type="predicted"/>
<feature type="chain" id="PRO_5043561627" evidence="2">
    <location>
        <begin position="17"/>
        <end position="242"/>
    </location>
</feature>
<dbReference type="Pfam" id="PF13837">
    <property type="entry name" value="Myb_DNA-bind_4"/>
    <property type="match status" value="1"/>
</dbReference>
<dbReference type="InterPro" id="IPR044822">
    <property type="entry name" value="Myb_DNA-bind_4"/>
</dbReference>
<dbReference type="AlphaFoldDB" id="A0AAV1P7X6"/>
<keyword evidence="2" id="KW-0732">Signal</keyword>